<dbReference type="RefSeq" id="WP_066431745.1">
    <property type="nucleotide sequence ID" value="NZ_LZRN01000007.1"/>
</dbReference>
<dbReference type="Gene3D" id="1.25.40.10">
    <property type="entry name" value="Tetratricopeptide repeat domain"/>
    <property type="match status" value="1"/>
</dbReference>
<sequence length="1091" mass="126401">MKHLYLVLSACYCITFYGQEKLLFIDHETIFASVAESAEKEDYDEALEQLQRINKDDSTYCSVLTSKSYYYILQKKYNEALAITNEGLALDCGSSSKLYLLMNKGVSYSSNENYKEALKVYETALELYPRNPKLWFNKGIALEKLENVPGAIEAFQKAIVYDPLYRNAHLQLGNICYRQQLMAQALMCYNMALIIEPDTERAFALLKYVNDVVADKNESESVSNLVVSTDDDAFEDIDLILNNRIALNTNYPIDTKIPIPLVKQNHALLQQLQSVEGNGGFWDKYYVPFYKWISANDYFEDFTYTVNYSIKNDDYKNIIEKNKNEVTAFIKAYVEEWLKILSKNEKEVMAYHYSDSKFSAEGSIKNDIYVGDWTFYDTNGRPSTRGYFNEKGERHNTWTWFHENGKTKEIAIYKDGKLNGENKQFYEDGSPYVVTTLKDGEYEGEYKYYVETGGLKQKKQFSNGKLNGRYMAYFDVGEALKEYNTDYKDGAIFGDLIEYYADGKVYSVVNFENDKRHGKEIQYYWNEKKLLDAGYKDGNLQGPYIAYHANGNQKDVGQSDEGYFNGDWKSYFYDGIINAEYAYNKGALDGLYKTYDVDGVLASEFQYRKGEIISYKFYDKSGTILSDARKKGGEFFYEGYHPNGNKAAEGMYDISGGKIGDWKFYSNNGVPSEEGRYQDNEPLGIHNSYYKSGGIMSISDYDKENGNTYYKYLYPNGQIQTQGWYKGGVKHGEWRYYYIDGTLEATRFYHKDQLHGTQENFRVDGNIESYTTYKYGEAIEEAYYNTNKEIYETVDFKAAEKTYKLVTHYQNGNIQTEINYVNGLHHGPYKLYNFYGTVVASGNYNNGSQHGEWNWYYDDGKIRISEGYLNGNRDGTSKHYYKSGQLEDDYFYNYGSKTGTWLSYHENGKLFTSTGYANDLQEGRKEFYSASGNLQIVRIYKNDVLVGYTYLDANGKEKEMIPIKNETAKMEAFYDNGKPSRTMTYVNGDLQDDYKAYCYNGQLENHTIYEKGEYHGLDIDYYENGQIKLSENMLYGMRNGKSEKFYANGKLKESLNYLNDERHGEAKYYDETGKLIKTEYYSNGDIYESKS</sequence>
<keyword evidence="1" id="KW-0802">TPR repeat</keyword>
<dbReference type="PROSITE" id="PS50293">
    <property type="entry name" value="TPR_REGION"/>
    <property type="match status" value="1"/>
</dbReference>
<dbReference type="Pfam" id="PF07661">
    <property type="entry name" value="MORN_2"/>
    <property type="match status" value="7"/>
</dbReference>
<keyword evidence="3" id="KW-1185">Reference proteome</keyword>
<evidence type="ECO:0000313" key="3">
    <source>
        <dbReference type="Proteomes" id="UP000248987"/>
    </source>
</evidence>
<dbReference type="Gene3D" id="3.90.930.1">
    <property type="match status" value="3"/>
</dbReference>
<dbReference type="Gene3D" id="2.20.110.10">
    <property type="entry name" value="Histone H3 K4-specific methyltransferase SET7/9 N-terminal domain"/>
    <property type="match status" value="5"/>
</dbReference>
<comment type="caution">
    <text evidence="2">The sequence shown here is derived from an EMBL/GenBank/DDBJ whole genome shotgun (WGS) entry which is preliminary data.</text>
</comment>
<protein>
    <submittedName>
        <fullName evidence="2">Antitoxin component YwqK of YwqJK toxin-antitoxin module</fullName>
    </submittedName>
</protein>
<dbReference type="InterPro" id="IPR011990">
    <property type="entry name" value="TPR-like_helical_dom_sf"/>
</dbReference>
<name>A0A1A7R4K0_9FLAO</name>
<dbReference type="PANTHER" id="PTHR33706">
    <property type="entry name" value="MORN VARIANT REPEAT PROTEIN"/>
    <property type="match status" value="1"/>
</dbReference>
<dbReference type="PANTHER" id="PTHR33706:SF1">
    <property type="entry name" value="TPR REPEAT PROTEIN"/>
    <property type="match status" value="1"/>
</dbReference>
<feature type="repeat" description="TPR" evidence="1">
    <location>
        <begin position="132"/>
        <end position="165"/>
    </location>
</feature>
<dbReference type="EMBL" id="QLLQ01000003">
    <property type="protein sequence ID" value="RAJ25917.1"/>
    <property type="molecule type" value="Genomic_DNA"/>
</dbReference>
<dbReference type="Pfam" id="PF13432">
    <property type="entry name" value="TPR_16"/>
    <property type="match status" value="1"/>
</dbReference>
<dbReference type="SUPFAM" id="SSF48452">
    <property type="entry name" value="TPR-like"/>
    <property type="match status" value="1"/>
</dbReference>
<dbReference type="PROSITE" id="PS50005">
    <property type="entry name" value="TPR"/>
    <property type="match status" value="2"/>
</dbReference>
<evidence type="ECO:0000256" key="1">
    <source>
        <dbReference type="PROSITE-ProRule" id="PRU00339"/>
    </source>
</evidence>
<accession>A0A1A7R4K0</accession>
<dbReference type="AlphaFoldDB" id="A0A1A7R4K0"/>
<dbReference type="STRING" id="49280.A9996_05020"/>
<proteinExistence type="predicted"/>
<dbReference type="OrthoDB" id="7342920at2"/>
<gene>
    <name evidence="2" type="ORF">LX77_01334</name>
</gene>
<dbReference type="Proteomes" id="UP000248987">
    <property type="component" value="Unassembled WGS sequence"/>
</dbReference>
<dbReference type="InterPro" id="IPR019734">
    <property type="entry name" value="TPR_rpt"/>
</dbReference>
<dbReference type="SUPFAM" id="SSF82185">
    <property type="entry name" value="Histone H3 K4-specific methyltransferase SET7/9 N-terminal domain"/>
    <property type="match status" value="6"/>
</dbReference>
<reference evidence="2 3" key="1">
    <citation type="submission" date="2018-06" db="EMBL/GenBank/DDBJ databases">
        <title>Genomic Encyclopedia of Archaeal and Bacterial Type Strains, Phase II (KMG-II): from individual species to whole genera.</title>
        <authorList>
            <person name="Goeker M."/>
        </authorList>
    </citation>
    <scope>NUCLEOTIDE SEQUENCE [LARGE SCALE GENOMIC DNA]</scope>
    <source>
        <strain evidence="2 3">DSM 12408</strain>
    </source>
</reference>
<organism evidence="2 3">
    <name type="scientific">Gelidibacter algens</name>
    <dbReference type="NCBI Taxonomy" id="49280"/>
    <lineage>
        <taxon>Bacteria</taxon>
        <taxon>Pseudomonadati</taxon>
        <taxon>Bacteroidota</taxon>
        <taxon>Flavobacteriia</taxon>
        <taxon>Flavobacteriales</taxon>
        <taxon>Flavobacteriaceae</taxon>
        <taxon>Gelidibacter</taxon>
    </lineage>
</organism>
<evidence type="ECO:0000313" key="2">
    <source>
        <dbReference type="EMBL" id="RAJ25917.1"/>
    </source>
</evidence>
<dbReference type="SMART" id="SM00028">
    <property type="entry name" value="TPR"/>
    <property type="match status" value="4"/>
</dbReference>
<dbReference type="InterPro" id="IPR011652">
    <property type="entry name" value="MORN_2"/>
</dbReference>
<feature type="repeat" description="TPR" evidence="1">
    <location>
        <begin position="98"/>
        <end position="131"/>
    </location>
</feature>